<keyword evidence="2" id="KW-1185">Reference proteome</keyword>
<evidence type="ECO:0000313" key="2">
    <source>
        <dbReference type="Proteomes" id="UP000789920"/>
    </source>
</evidence>
<comment type="caution">
    <text evidence="1">The sequence shown here is derived from an EMBL/GenBank/DDBJ whole genome shotgun (WGS) entry which is preliminary data.</text>
</comment>
<evidence type="ECO:0000313" key="1">
    <source>
        <dbReference type="EMBL" id="CAG8783780.1"/>
    </source>
</evidence>
<dbReference type="EMBL" id="CAJVQC010046894">
    <property type="protein sequence ID" value="CAG8783780.1"/>
    <property type="molecule type" value="Genomic_DNA"/>
</dbReference>
<name>A0ACA9R9V9_9GLOM</name>
<protein>
    <submittedName>
        <fullName evidence="1">18306_t:CDS:1</fullName>
    </submittedName>
</protein>
<feature type="non-terminal residue" evidence="1">
    <location>
        <position position="1"/>
    </location>
</feature>
<reference evidence="1" key="1">
    <citation type="submission" date="2021-06" db="EMBL/GenBank/DDBJ databases">
        <authorList>
            <person name="Kallberg Y."/>
            <person name="Tangrot J."/>
            <person name="Rosling A."/>
        </authorList>
    </citation>
    <scope>NUCLEOTIDE SEQUENCE</scope>
    <source>
        <strain evidence="1">MA461A</strain>
    </source>
</reference>
<sequence length="47" mass="5634">KHKKTNFASKTNDLLRIYSQSIEKYFNEDSIQVSLEKLQKQMKDVCR</sequence>
<gene>
    <name evidence="1" type="ORF">RPERSI_LOCUS17983</name>
</gene>
<organism evidence="1 2">
    <name type="scientific">Racocetra persica</name>
    <dbReference type="NCBI Taxonomy" id="160502"/>
    <lineage>
        <taxon>Eukaryota</taxon>
        <taxon>Fungi</taxon>
        <taxon>Fungi incertae sedis</taxon>
        <taxon>Mucoromycota</taxon>
        <taxon>Glomeromycotina</taxon>
        <taxon>Glomeromycetes</taxon>
        <taxon>Diversisporales</taxon>
        <taxon>Gigasporaceae</taxon>
        <taxon>Racocetra</taxon>
    </lineage>
</organism>
<accession>A0ACA9R9V9</accession>
<feature type="non-terminal residue" evidence="1">
    <location>
        <position position="47"/>
    </location>
</feature>
<proteinExistence type="predicted"/>
<dbReference type="Proteomes" id="UP000789920">
    <property type="component" value="Unassembled WGS sequence"/>
</dbReference>